<dbReference type="Pfam" id="PF01738">
    <property type="entry name" value="DLH"/>
    <property type="match status" value="1"/>
</dbReference>
<reference evidence="2" key="1">
    <citation type="submission" date="2018-05" db="EMBL/GenBank/DDBJ databases">
        <authorList>
            <person name="Lanie J.A."/>
            <person name="Ng W.-L."/>
            <person name="Kazmierczak K.M."/>
            <person name="Andrzejewski T.M."/>
            <person name="Davidsen T.M."/>
            <person name="Wayne K.J."/>
            <person name="Tettelin H."/>
            <person name="Glass J.I."/>
            <person name="Rusch D."/>
            <person name="Podicherti R."/>
            <person name="Tsui H.-C.T."/>
            <person name="Winkler M.E."/>
        </authorList>
    </citation>
    <scope>NUCLEOTIDE SEQUENCE</scope>
</reference>
<name>A0A381NR69_9ZZZZ</name>
<gene>
    <name evidence="2" type="ORF">METZ01_LOCUS9468</name>
</gene>
<dbReference type="GO" id="GO:0016787">
    <property type="term" value="F:hydrolase activity"/>
    <property type="evidence" value="ECO:0007669"/>
    <property type="project" value="InterPro"/>
</dbReference>
<accession>A0A381NR69</accession>
<dbReference type="PANTHER" id="PTHR22946:SF0">
    <property type="entry name" value="DIENELACTONE HYDROLASE DOMAIN-CONTAINING PROTEIN"/>
    <property type="match status" value="1"/>
</dbReference>
<evidence type="ECO:0000259" key="1">
    <source>
        <dbReference type="Pfam" id="PF01738"/>
    </source>
</evidence>
<feature type="domain" description="Dienelactone hydrolase" evidence="1">
    <location>
        <begin position="20"/>
        <end position="235"/>
    </location>
</feature>
<dbReference type="EMBL" id="UINC01000512">
    <property type="protein sequence ID" value="SUZ56614.1"/>
    <property type="molecule type" value="Genomic_DNA"/>
</dbReference>
<dbReference type="InterPro" id="IPR002925">
    <property type="entry name" value="Dienelactn_hydro"/>
</dbReference>
<dbReference type="InterPro" id="IPR050261">
    <property type="entry name" value="FrsA_esterase"/>
</dbReference>
<protein>
    <recommendedName>
        <fullName evidence="1">Dienelactone hydrolase domain-containing protein</fullName>
    </recommendedName>
</protein>
<evidence type="ECO:0000313" key="2">
    <source>
        <dbReference type="EMBL" id="SUZ56614.1"/>
    </source>
</evidence>
<dbReference type="SUPFAM" id="SSF53474">
    <property type="entry name" value="alpha/beta-Hydrolases"/>
    <property type="match status" value="1"/>
</dbReference>
<dbReference type="PANTHER" id="PTHR22946">
    <property type="entry name" value="DIENELACTONE HYDROLASE DOMAIN-CONTAINING PROTEIN-RELATED"/>
    <property type="match status" value="1"/>
</dbReference>
<dbReference type="Gene3D" id="3.40.50.1820">
    <property type="entry name" value="alpha/beta hydrolase"/>
    <property type="match status" value="1"/>
</dbReference>
<proteinExistence type="predicted"/>
<sequence>MSEKVDYFDNETRLEGIFYPAENKNSPVVLVVPTYAGRDEFTLGKAQKLNDLGYSGFAVDMYGEAKTGSTPEENLALMQAVLGDREMLQRRMLLALKTATEKAGVENSRSAAIGFCFGGLCCLDLARTGSDVGGVVSFHGIFTPPVGSSNNTDGTITAKVLALHGNDDPMVPHESVNSLANELTAAKADWQIHAYGNTTHAFTNPTANSPNDGMAFSESADRRSWKTMSDFLAEVFA</sequence>
<dbReference type="InterPro" id="IPR029058">
    <property type="entry name" value="AB_hydrolase_fold"/>
</dbReference>
<dbReference type="AlphaFoldDB" id="A0A381NR69"/>
<organism evidence="2">
    <name type="scientific">marine metagenome</name>
    <dbReference type="NCBI Taxonomy" id="408172"/>
    <lineage>
        <taxon>unclassified sequences</taxon>
        <taxon>metagenomes</taxon>
        <taxon>ecological metagenomes</taxon>
    </lineage>
</organism>